<accession>F6V890</accession>
<keyword evidence="4" id="KW-0723">Serine/threonine-protein kinase</keyword>
<keyword evidence="4" id="KW-0808">Transferase</keyword>
<sequence length="274" mass="30901">MEKYEKIKVIGKGAFGTVHLTIRNEDKKLLILKEISMEDMTADDRASTLNEVQILKVLKHPNIIQYYENFLEGNNLVIAMEYAQGGTLYDFLMSQSSPLKEENVTNLFMQIVVALHHIHTMNILHRDIKPQNILLDRKCKVCKLSDFGISKVLNTKTKAFTVVGTPCYISPELCRGMAYNQKSDIWALGCVLFELMTGKKAFEAPNISALVIKITSGQYKVSELPKIYSGQLVGQLKRLLSLDPTERPSVDEVLSEPFFVCPLIDLYLNIGAVQ</sequence>
<dbReference type="AlphaFoldDB" id="F6V890"/>
<dbReference type="SUPFAM" id="SSF56112">
    <property type="entry name" value="Protein kinase-like (PK-like)"/>
    <property type="match status" value="1"/>
</dbReference>
<evidence type="ECO:0000259" key="5">
    <source>
        <dbReference type="PROSITE" id="PS50011"/>
    </source>
</evidence>
<dbReference type="GO" id="GO:0005634">
    <property type="term" value="C:nucleus"/>
    <property type="evidence" value="ECO:0000318"/>
    <property type="project" value="GO_Central"/>
</dbReference>
<feature type="domain" description="Protein kinase" evidence="5">
    <location>
        <begin position="4"/>
        <end position="259"/>
    </location>
</feature>
<dbReference type="GeneTree" id="ENSGT00940000159297"/>
<proteinExistence type="inferred from homology"/>
<dbReference type="PROSITE" id="PS50011">
    <property type="entry name" value="PROTEIN_KINASE_DOM"/>
    <property type="match status" value="1"/>
</dbReference>
<dbReference type="CDD" id="cd08215">
    <property type="entry name" value="STKc_Nek"/>
    <property type="match status" value="1"/>
</dbReference>
<evidence type="ECO:0000256" key="3">
    <source>
        <dbReference type="PROSITE-ProRule" id="PRU10141"/>
    </source>
</evidence>
<reference evidence="7" key="1">
    <citation type="journal article" date="2002" name="Science">
        <title>The draft genome of Ciona intestinalis: insights into chordate and vertebrate origins.</title>
        <authorList>
            <person name="Dehal P."/>
            <person name="Satou Y."/>
            <person name="Campbell R.K."/>
            <person name="Chapman J."/>
            <person name="Degnan B."/>
            <person name="De Tomaso A."/>
            <person name="Davidson B."/>
            <person name="Di Gregorio A."/>
            <person name="Gelpke M."/>
            <person name="Goodstein D.M."/>
            <person name="Harafuji N."/>
            <person name="Hastings K.E."/>
            <person name="Ho I."/>
            <person name="Hotta K."/>
            <person name="Huang W."/>
            <person name="Kawashima T."/>
            <person name="Lemaire P."/>
            <person name="Martinez D."/>
            <person name="Meinertzhagen I.A."/>
            <person name="Necula S."/>
            <person name="Nonaka M."/>
            <person name="Putnam N."/>
            <person name="Rash S."/>
            <person name="Saiga H."/>
            <person name="Satake M."/>
            <person name="Terry A."/>
            <person name="Yamada L."/>
            <person name="Wang H.G."/>
            <person name="Awazu S."/>
            <person name="Azumi K."/>
            <person name="Boore J."/>
            <person name="Branno M."/>
            <person name="Chin-Bow S."/>
            <person name="DeSantis R."/>
            <person name="Doyle S."/>
            <person name="Francino P."/>
            <person name="Keys D.N."/>
            <person name="Haga S."/>
            <person name="Hayashi H."/>
            <person name="Hino K."/>
            <person name="Imai K.S."/>
            <person name="Inaba K."/>
            <person name="Kano S."/>
            <person name="Kobayashi K."/>
            <person name="Kobayashi M."/>
            <person name="Lee B.I."/>
            <person name="Makabe K.W."/>
            <person name="Manohar C."/>
            <person name="Matassi G."/>
            <person name="Medina M."/>
            <person name="Mochizuki Y."/>
            <person name="Mount S."/>
            <person name="Morishita T."/>
            <person name="Miura S."/>
            <person name="Nakayama A."/>
            <person name="Nishizaka S."/>
            <person name="Nomoto H."/>
            <person name="Ohta F."/>
            <person name="Oishi K."/>
            <person name="Rigoutsos I."/>
            <person name="Sano M."/>
            <person name="Sasaki A."/>
            <person name="Sasakura Y."/>
            <person name="Shoguchi E."/>
            <person name="Shin-i T."/>
            <person name="Spagnuolo A."/>
            <person name="Stainier D."/>
            <person name="Suzuki M.M."/>
            <person name="Tassy O."/>
            <person name="Takatori N."/>
            <person name="Tokuoka M."/>
            <person name="Yagi K."/>
            <person name="Yoshizaki F."/>
            <person name="Wada S."/>
            <person name="Zhang C."/>
            <person name="Hyatt P.D."/>
            <person name="Larimer F."/>
            <person name="Detter C."/>
            <person name="Doggett N."/>
            <person name="Glavina T."/>
            <person name="Hawkins T."/>
            <person name="Richardson P."/>
            <person name="Lucas S."/>
            <person name="Kohara Y."/>
            <person name="Levine M."/>
            <person name="Satoh N."/>
            <person name="Rokhsar D.S."/>
        </authorList>
    </citation>
    <scope>NUCLEOTIDE SEQUENCE [LARGE SCALE GENOMIC DNA]</scope>
</reference>
<protein>
    <recommendedName>
        <fullName evidence="5">Protein kinase domain-containing protein</fullName>
    </recommendedName>
</protein>
<evidence type="ECO:0000256" key="4">
    <source>
        <dbReference type="RuleBase" id="RU000304"/>
    </source>
</evidence>
<dbReference type="Pfam" id="PF00069">
    <property type="entry name" value="Pkinase"/>
    <property type="match status" value="1"/>
</dbReference>
<name>F6V890_CIOIN</name>
<keyword evidence="2 3" id="KW-0067">ATP-binding</keyword>
<dbReference type="InterPro" id="IPR051997">
    <property type="entry name" value="STK_NEK"/>
</dbReference>
<evidence type="ECO:0000256" key="1">
    <source>
        <dbReference type="ARBA" id="ARBA00022741"/>
    </source>
</evidence>
<keyword evidence="4" id="KW-0418">Kinase</keyword>
<keyword evidence="1 3" id="KW-0547">Nucleotide-binding</keyword>
<dbReference type="InterPro" id="IPR000719">
    <property type="entry name" value="Prot_kinase_dom"/>
</dbReference>
<dbReference type="PIRSF" id="PIRSF000654">
    <property type="entry name" value="Integrin-linked_kinase"/>
    <property type="match status" value="1"/>
</dbReference>
<dbReference type="FunFam" id="3.30.200.20:FF:000243">
    <property type="entry name" value="serine/threonine-protein kinase Nek8"/>
    <property type="match status" value="1"/>
</dbReference>
<feature type="binding site" evidence="3">
    <location>
        <position position="33"/>
    </location>
    <ligand>
        <name>ATP</name>
        <dbReference type="ChEBI" id="CHEBI:30616"/>
    </ligand>
</feature>
<reference evidence="6" key="3">
    <citation type="submission" date="2025-09" db="UniProtKB">
        <authorList>
            <consortium name="Ensembl"/>
        </authorList>
    </citation>
    <scope>IDENTIFICATION</scope>
</reference>
<dbReference type="Gene3D" id="3.30.200.20">
    <property type="entry name" value="Phosphorylase Kinase, domain 1"/>
    <property type="match status" value="1"/>
</dbReference>
<comment type="similarity">
    <text evidence="4">Belongs to the protein kinase superfamily.</text>
</comment>
<dbReference type="STRING" id="7719.ENSCINP00000010847"/>
<evidence type="ECO:0000313" key="7">
    <source>
        <dbReference type="Proteomes" id="UP000008144"/>
    </source>
</evidence>
<dbReference type="InterPro" id="IPR017441">
    <property type="entry name" value="Protein_kinase_ATP_BS"/>
</dbReference>
<dbReference type="PANTHER" id="PTHR44535:SF4">
    <property type="entry name" value="SERINE_THREONINE-PROTEIN KINASE NEK8"/>
    <property type="match status" value="1"/>
</dbReference>
<dbReference type="Gene3D" id="1.10.510.10">
    <property type="entry name" value="Transferase(Phosphotransferase) domain 1"/>
    <property type="match status" value="1"/>
</dbReference>
<reference evidence="6" key="2">
    <citation type="submission" date="2025-08" db="UniProtKB">
        <authorList>
            <consortium name="Ensembl"/>
        </authorList>
    </citation>
    <scope>IDENTIFICATION</scope>
</reference>
<dbReference type="HOGENOM" id="CLU_000288_63_23_1"/>
<dbReference type="InterPro" id="IPR011009">
    <property type="entry name" value="Kinase-like_dom_sf"/>
</dbReference>
<dbReference type="PANTHER" id="PTHR44535">
    <property type="entry name" value="PROTEIN CBG16200"/>
    <property type="match status" value="1"/>
</dbReference>
<dbReference type="PROSITE" id="PS00108">
    <property type="entry name" value="PROTEIN_KINASE_ST"/>
    <property type="match status" value="1"/>
</dbReference>
<organism evidence="6 7">
    <name type="scientific">Ciona intestinalis</name>
    <name type="common">Transparent sea squirt</name>
    <name type="synonym">Ascidia intestinalis</name>
    <dbReference type="NCBI Taxonomy" id="7719"/>
    <lineage>
        <taxon>Eukaryota</taxon>
        <taxon>Metazoa</taxon>
        <taxon>Chordata</taxon>
        <taxon>Tunicata</taxon>
        <taxon>Ascidiacea</taxon>
        <taxon>Phlebobranchia</taxon>
        <taxon>Cionidae</taxon>
        <taxon>Ciona</taxon>
    </lineage>
</organism>
<dbReference type="SMART" id="SM00220">
    <property type="entry name" value="S_TKc"/>
    <property type="match status" value="1"/>
</dbReference>
<dbReference type="GO" id="GO:0004674">
    <property type="term" value="F:protein serine/threonine kinase activity"/>
    <property type="evidence" value="ECO:0000318"/>
    <property type="project" value="GO_Central"/>
</dbReference>
<dbReference type="Ensembl" id="ENSCINT00000010847.3">
    <property type="protein sequence ID" value="ENSCINP00000010847.3"/>
    <property type="gene ID" value="ENSCING00000005268.3"/>
</dbReference>
<dbReference type="GO" id="GO:0005524">
    <property type="term" value="F:ATP binding"/>
    <property type="evidence" value="ECO:0007669"/>
    <property type="project" value="UniProtKB-UniRule"/>
</dbReference>
<dbReference type="FunFam" id="1.10.510.10:FF:000262">
    <property type="entry name" value="Serine/threonine-protein kinase Nek8"/>
    <property type="match status" value="1"/>
</dbReference>
<evidence type="ECO:0000313" key="6">
    <source>
        <dbReference type="Ensembl" id="ENSCINP00000010847.3"/>
    </source>
</evidence>
<evidence type="ECO:0000256" key="2">
    <source>
        <dbReference type="ARBA" id="ARBA00022840"/>
    </source>
</evidence>
<dbReference type="InParanoid" id="F6V890"/>
<dbReference type="Proteomes" id="UP000008144">
    <property type="component" value="Unassembled WGS sequence"/>
</dbReference>
<keyword evidence="7" id="KW-1185">Reference proteome</keyword>
<dbReference type="InterPro" id="IPR008271">
    <property type="entry name" value="Ser/Thr_kinase_AS"/>
</dbReference>
<dbReference type="OMA" id="IKAMPAY"/>
<dbReference type="PROSITE" id="PS00107">
    <property type="entry name" value="PROTEIN_KINASE_ATP"/>
    <property type="match status" value="1"/>
</dbReference>